<dbReference type="RefSeq" id="WP_344923372.1">
    <property type="nucleotide sequence ID" value="NZ_BAABAQ010000022.1"/>
</dbReference>
<proteinExistence type="predicted"/>
<accession>A0ABP8BMD8</accession>
<sequence>MSKRKRRGEAPAEPPRFGILVAKGVDAVVRDAGTPRRVREAFVRVHGEVSRRGCAAAHYRLSGPGNWPRFCVIRLSDGWRLVVSFPEVDTVLFLLLERHDNRTDPYAFLEEAFDLPGRAGHQAGTAHAKPSCCGDDGGPPLIEDQGLMAAIEQIVRRRF</sequence>
<evidence type="ECO:0000313" key="2">
    <source>
        <dbReference type="Proteomes" id="UP001501251"/>
    </source>
</evidence>
<name>A0ABP8BMD8_9ACTN</name>
<gene>
    <name evidence="1" type="ORF">GCM10022252_77950</name>
</gene>
<comment type="caution">
    <text evidence="1">The sequence shown here is derived from an EMBL/GenBank/DDBJ whole genome shotgun (WGS) entry which is preliminary data.</text>
</comment>
<organism evidence="1 2">
    <name type="scientific">Streptosporangium oxazolinicum</name>
    <dbReference type="NCBI Taxonomy" id="909287"/>
    <lineage>
        <taxon>Bacteria</taxon>
        <taxon>Bacillati</taxon>
        <taxon>Actinomycetota</taxon>
        <taxon>Actinomycetes</taxon>
        <taxon>Streptosporangiales</taxon>
        <taxon>Streptosporangiaceae</taxon>
        <taxon>Streptosporangium</taxon>
    </lineage>
</organism>
<reference evidence="2" key="1">
    <citation type="journal article" date="2019" name="Int. J. Syst. Evol. Microbiol.">
        <title>The Global Catalogue of Microorganisms (GCM) 10K type strain sequencing project: providing services to taxonomists for standard genome sequencing and annotation.</title>
        <authorList>
            <consortium name="The Broad Institute Genomics Platform"/>
            <consortium name="The Broad Institute Genome Sequencing Center for Infectious Disease"/>
            <person name="Wu L."/>
            <person name="Ma J."/>
        </authorList>
    </citation>
    <scope>NUCLEOTIDE SEQUENCE [LARGE SCALE GENOMIC DNA]</scope>
    <source>
        <strain evidence="2">JCM 17388</strain>
    </source>
</reference>
<protein>
    <recommendedName>
        <fullName evidence="3">Type II toxin-antitoxin system RelE/ParE family toxin</fullName>
    </recommendedName>
</protein>
<evidence type="ECO:0000313" key="1">
    <source>
        <dbReference type="EMBL" id="GAA4210299.1"/>
    </source>
</evidence>
<keyword evidence="2" id="KW-1185">Reference proteome</keyword>
<dbReference type="EMBL" id="BAABAQ010000022">
    <property type="protein sequence ID" value="GAA4210299.1"/>
    <property type="molecule type" value="Genomic_DNA"/>
</dbReference>
<dbReference type="Proteomes" id="UP001501251">
    <property type="component" value="Unassembled WGS sequence"/>
</dbReference>
<evidence type="ECO:0008006" key="3">
    <source>
        <dbReference type="Google" id="ProtNLM"/>
    </source>
</evidence>